<proteinExistence type="predicted"/>
<dbReference type="RefSeq" id="WP_220195139.1">
    <property type="nucleotide sequence ID" value="NZ_BNJF01000002.1"/>
</dbReference>
<keyword evidence="3" id="KW-1185">Reference proteome</keyword>
<evidence type="ECO:0000313" key="3">
    <source>
        <dbReference type="Proteomes" id="UP000612362"/>
    </source>
</evidence>
<sequence length="361" mass="40641">MPVFMSGLELSRRFFHEAVRPLITSVFPDLRYAAALLGQGSEVLGFDNELSVDHDWGPRLFILLQEEDIEQRDAIGGLLSHSLPETFAAYPVSFPAPVEPRMRVMSRPLSGPIKHRVIAITVRDFVRIQLGYDLTQPLEAADWLTFRSHVLGELVAGEVYQDEVGELTAVRTRFTWYPHDVWLYLLACGWQRIGQEEHLMPRAGSVGDELGSALIGSRLVRDIMNLCFLLERQYAPYPKWFGTAFGRLHSAQELTPLLWRAQIASSWNERSEALTKAYEVLARLQNELGVCRTQPSTVSHFYGRPFPVIHGGRFAQALVAQIADPAVRQLAAGRLIGNIDQWSDNTDMGGVAREKLLQLYG</sequence>
<gene>
    <name evidence="2" type="ORF">KSX_38680</name>
</gene>
<name>A0A8J3I2P2_9CHLR</name>
<dbReference type="InterPro" id="IPR025117">
    <property type="entry name" value="DUF4037"/>
</dbReference>
<comment type="caution">
    <text evidence="2">The sequence shown here is derived from an EMBL/GenBank/DDBJ whole genome shotgun (WGS) entry which is preliminary data.</text>
</comment>
<accession>A0A8J3I2P2</accession>
<evidence type="ECO:0000313" key="2">
    <source>
        <dbReference type="EMBL" id="GHO45705.1"/>
    </source>
</evidence>
<organism evidence="2 3">
    <name type="scientific">Ktedonospora formicarum</name>
    <dbReference type="NCBI Taxonomy" id="2778364"/>
    <lineage>
        <taxon>Bacteria</taxon>
        <taxon>Bacillati</taxon>
        <taxon>Chloroflexota</taxon>
        <taxon>Ktedonobacteria</taxon>
        <taxon>Ktedonobacterales</taxon>
        <taxon>Ktedonobacteraceae</taxon>
        <taxon>Ktedonospora</taxon>
    </lineage>
</organism>
<evidence type="ECO:0000259" key="1">
    <source>
        <dbReference type="Pfam" id="PF13228"/>
    </source>
</evidence>
<dbReference type="Proteomes" id="UP000612362">
    <property type="component" value="Unassembled WGS sequence"/>
</dbReference>
<reference evidence="2" key="1">
    <citation type="submission" date="2020-10" db="EMBL/GenBank/DDBJ databases">
        <title>Taxonomic study of unclassified bacteria belonging to the class Ktedonobacteria.</title>
        <authorList>
            <person name="Yabe S."/>
            <person name="Wang C.M."/>
            <person name="Zheng Y."/>
            <person name="Sakai Y."/>
            <person name="Cavaletti L."/>
            <person name="Monciardini P."/>
            <person name="Donadio S."/>
        </authorList>
    </citation>
    <scope>NUCLEOTIDE SEQUENCE</scope>
    <source>
        <strain evidence="2">SOSP1-1</strain>
    </source>
</reference>
<dbReference type="EMBL" id="BNJF01000002">
    <property type="protein sequence ID" value="GHO45705.1"/>
    <property type="molecule type" value="Genomic_DNA"/>
</dbReference>
<protein>
    <recommendedName>
        <fullName evidence="1">DUF4037 domain-containing protein</fullName>
    </recommendedName>
</protein>
<dbReference type="Pfam" id="PF13228">
    <property type="entry name" value="DUF4037"/>
    <property type="match status" value="1"/>
</dbReference>
<feature type="domain" description="DUF4037" evidence="1">
    <location>
        <begin position="143"/>
        <end position="241"/>
    </location>
</feature>
<dbReference type="AlphaFoldDB" id="A0A8J3I2P2"/>